<evidence type="ECO:0000313" key="3">
    <source>
        <dbReference type="Proteomes" id="UP001369086"/>
    </source>
</evidence>
<accession>A0ABR0ZPX2</accession>
<comment type="caution">
    <text evidence="2">The sequence shown here is derived from an EMBL/GenBank/DDBJ whole genome shotgun (WGS) entry which is preliminary data.</text>
</comment>
<dbReference type="Proteomes" id="UP001369086">
    <property type="component" value="Unassembled WGS sequence"/>
</dbReference>
<evidence type="ECO:0000313" key="2">
    <source>
        <dbReference type="EMBL" id="KAK6486847.1"/>
    </source>
</evidence>
<reference evidence="2 3" key="1">
    <citation type="submission" date="2021-05" db="EMBL/GenBank/DDBJ databases">
        <authorList>
            <person name="Zahm M."/>
            <person name="Klopp C."/>
            <person name="Cabau C."/>
            <person name="Kuhl H."/>
            <person name="Suciu R."/>
            <person name="Ciorpac M."/>
            <person name="Holostenco D."/>
            <person name="Gessner J."/>
            <person name="Wuertz S."/>
            <person name="Hohne C."/>
            <person name="Stock M."/>
            <person name="Gislard M."/>
            <person name="Lluch J."/>
            <person name="Milhes M."/>
            <person name="Lampietro C."/>
            <person name="Lopez Roques C."/>
            <person name="Donnadieu C."/>
            <person name="Du K."/>
            <person name="Schartl M."/>
            <person name="Guiguen Y."/>
        </authorList>
    </citation>
    <scope>NUCLEOTIDE SEQUENCE [LARGE SCALE GENOMIC DNA]</scope>
    <source>
        <strain evidence="2">Hh-F2</strain>
        <tissue evidence="2">Blood</tissue>
    </source>
</reference>
<sequence length="71" mass="7670">MASKQAQKTKVGSSGQQFTVEEVSEVLFHESESDITDNDLLSSDEEEETISQGIGASLQLSRLETALSLPL</sequence>
<organism evidence="2 3">
    <name type="scientific">Huso huso</name>
    <name type="common">Beluga</name>
    <name type="synonym">Acipenser huso</name>
    <dbReference type="NCBI Taxonomy" id="61971"/>
    <lineage>
        <taxon>Eukaryota</taxon>
        <taxon>Metazoa</taxon>
        <taxon>Chordata</taxon>
        <taxon>Craniata</taxon>
        <taxon>Vertebrata</taxon>
        <taxon>Euteleostomi</taxon>
        <taxon>Actinopterygii</taxon>
        <taxon>Chondrostei</taxon>
        <taxon>Acipenseriformes</taxon>
        <taxon>Acipenseridae</taxon>
        <taxon>Huso</taxon>
    </lineage>
</organism>
<feature type="compositionally biased region" description="Acidic residues" evidence="1">
    <location>
        <begin position="33"/>
        <end position="49"/>
    </location>
</feature>
<evidence type="ECO:0000256" key="1">
    <source>
        <dbReference type="SAM" id="MobiDB-lite"/>
    </source>
</evidence>
<name>A0ABR0ZPX2_HUSHU</name>
<dbReference type="EMBL" id="JAHFZB010000008">
    <property type="protein sequence ID" value="KAK6486847.1"/>
    <property type="molecule type" value="Genomic_DNA"/>
</dbReference>
<protein>
    <submittedName>
        <fullName evidence="2">Uncharacterized protein</fullName>
    </submittedName>
</protein>
<keyword evidence="3" id="KW-1185">Reference proteome</keyword>
<gene>
    <name evidence="2" type="ORF">HHUSO_G10532</name>
</gene>
<proteinExistence type="predicted"/>
<feature type="region of interest" description="Disordered" evidence="1">
    <location>
        <begin position="29"/>
        <end position="53"/>
    </location>
</feature>